<evidence type="ECO:0000313" key="4">
    <source>
        <dbReference type="EMBL" id="KAF5752135.1"/>
    </source>
</evidence>
<evidence type="ECO:0000259" key="1">
    <source>
        <dbReference type="Pfam" id="PF17244"/>
    </source>
</evidence>
<comment type="caution">
    <text evidence="4">The sequence shown here is derived from an EMBL/GenBank/DDBJ whole genome shotgun (WGS) entry which is preliminary data.</text>
</comment>
<dbReference type="Pfam" id="PF17244">
    <property type="entry name" value="CDC24_OB3"/>
    <property type="match status" value="1"/>
</dbReference>
<dbReference type="PANTHER" id="PTHR36033">
    <property type="entry name" value="NUCLEIC ACID-BINDING PROTEINS SUPERFAMILY"/>
    <property type="match status" value="1"/>
</dbReference>
<dbReference type="InterPro" id="IPR012340">
    <property type="entry name" value="NA-bd_OB-fold"/>
</dbReference>
<accession>A0A7J7E0J4</accession>
<dbReference type="EMBL" id="JAAARO010000001">
    <property type="protein sequence ID" value="KAF5752135.1"/>
    <property type="molecule type" value="Genomic_DNA"/>
</dbReference>
<dbReference type="InterPro" id="IPR035200">
    <property type="entry name" value="Cdc24_OB2"/>
</dbReference>
<gene>
    <name evidence="4" type="ORF">HS088_TW01G00042</name>
</gene>
<dbReference type="FunCoup" id="A0A7J7E0J4">
    <property type="interactions" value="456"/>
</dbReference>
<dbReference type="Proteomes" id="UP000593562">
    <property type="component" value="Unassembled WGS sequence"/>
</dbReference>
<evidence type="ECO:0008006" key="6">
    <source>
        <dbReference type="Google" id="ProtNLM"/>
    </source>
</evidence>
<dbReference type="InterPro" id="IPR035203">
    <property type="entry name" value="Cdc24_OB3"/>
</dbReference>
<proteinExistence type="predicted"/>
<evidence type="ECO:0000313" key="5">
    <source>
        <dbReference type="Proteomes" id="UP000593562"/>
    </source>
</evidence>
<protein>
    <recommendedName>
        <fullName evidence="6">Nucleic acid-binding proteins superfamily</fullName>
    </recommendedName>
</protein>
<dbReference type="InParanoid" id="A0A7J7E0J4"/>
<dbReference type="InterPro" id="IPR035201">
    <property type="entry name" value="Cdc24_OB1"/>
</dbReference>
<sequence>MSHFAKRICFNDSGGDSPMEIDDPSRVDEQGEEDPFLAFVEYARSVVFSEDEVEGEEGHDPSTNGAEGRGPGWAWIVSRILKTCIAYSSGVTSAILLSDLAKAWHEQHRAGTPKKRPECINQLRRKHRRTKLPNTVTIDSIYEKNFVSLSSVLEVVIVDVYVLPGTNIYMLSLGDFWSSNTIDLYLHRRYYDLVDPQNGILRKGREVLLTGCYLRNAREGSGCTRLLPTEYLVILLDDDQDDDAILIGAQFCSDSFSSISLDEVDKGVSFSLYARIESIGSLEIQGTCGRLQRKDIALVDNDGVKLKFLLWGEQVLLSNLFSVGSMLALDRPYISTSAECAVEARDELCLEYGSATLLYLVPFIQHEEKICVPLTQNRCQGSRMLSAFSVTQDSRVSQVALPCDSQGTIDFSNYPFRPYIIDLHDKMTSISLYGVVTEIFREKTTEAIFSLQVKDTTGAIWAKLHFSKSWSLGRLGLGHTVFITGLSCYLTKRNCLELSWFENDVGASLTNLSILPAVLNSSCLHKLSCLSDLTSQESSMHICQVRVDQIDHCHVNSRLSHALCGNFVMETRSRIVECSFCQCNCDAEVVRSFHLKITLADESAKVFASCSGQTAAELLQISPDEFYELPEEEQIMYPSSLENERFVVMLIDCKRQGHASTADTADIWEITCALRCE</sequence>
<evidence type="ECO:0000259" key="3">
    <source>
        <dbReference type="Pfam" id="PF17246"/>
    </source>
</evidence>
<dbReference type="Gene3D" id="2.40.50.140">
    <property type="entry name" value="Nucleic acid-binding proteins"/>
    <property type="match status" value="1"/>
</dbReference>
<dbReference type="Pfam" id="PF17246">
    <property type="entry name" value="CDC24_OB1"/>
    <property type="match status" value="1"/>
</dbReference>
<dbReference type="SUPFAM" id="SSF50249">
    <property type="entry name" value="Nucleic acid-binding proteins"/>
    <property type="match status" value="1"/>
</dbReference>
<organism evidence="4 5">
    <name type="scientific">Tripterygium wilfordii</name>
    <name type="common">Thunder God vine</name>
    <dbReference type="NCBI Taxonomy" id="458696"/>
    <lineage>
        <taxon>Eukaryota</taxon>
        <taxon>Viridiplantae</taxon>
        <taxon>Streptophyta</taxon>
        <taxon>Embryophyta</taxon>
        <taxon>Tracheophyta</taxon>
        <taxon>Spermatophyta</taxon>
        <taxon>Magnoliopsida</taxon>
        <taxon>eudicotyledons</taxon>
        <taxon>Gunneridae</taxon>
        <taxon>Pentapetalae</taxon>
        <taxon>rosids</taxon>
        <taxon>fabids</taxon>
        <taxon>Celastrales</taxon>
        <taxon>Celastraceae</taxon>
        <taxon>Tripterygium</taxon>
    </lineage>
</organism>
<dbReference type="Pfam" id="PF17245">
    <property type="entry name" value="CDC24_OB2"/>
    <property type="match status" value="1"/>
</dbReference>
<name>A0A7J7E0J4_TRIWF</name>
<feature type="domain" description="Cell division control protein 24 OB" evidence="2">
    <location>
        <begin position="173"/>
        <end position="302"/>
    </location>
</feature>
<keyword evidence="5" id="KW-1185">Reference proteome</keyword>
<evidence type="ECO:0000259" key="2">
    <source>
        <dbReference type="Pfam" id="PF17245"/>
    </source>
</evidence>
<feature type="domain" description="Cell division control protein 24 OB" evidence="1">
    <location>
        <begin position="422"/>
        <end position="641"/>
    </location>
</feature>
<dbReference type="PANTHER" id="PTHR36033:SF1">
    <property type="entry name" value="NUCLEIC ACID-BINDING PROTEINS SUPERFAMILY"/>
    <property type="match status" value="1"/>
</dbReference>
<reference evidence="4 5" key="1">
    <citation type="journal article" date="2020" name="Nat. Commun.">
        <title>Genome of Tripterygium wilfordii and identification of cytochrome P450 involved in triptolide biosynthesis.</title>
        <authorList>
            <person name="Tu L."/>
            <person name="Su P."/>
            <person name="Zhang Z."/>
            <person name="Gao L."/>
            <person name="Wang J."/>
            <person name="Hu T."/>
            <person name="Zhou J."/>
            <person name="Zhang Y."/>
            <person name="Zhao Y."/>
            <person name="Liu Y."/>
            <person name="Song Y."/>
            <person name="Tong Y."/>
            <person name="Lu Y."/>
            <person name="Yang J."/>
            <person name="Xu C."/>
            <person name="Jia M."/>
            <person name="Peters R.J."/>
            <person name="Huang L."/>
            <person name="Gao W."/>
        </authorList>
    </citation>
    <scope>NUCLEOTIDE SEQUENCE [LARGE SCALE GENOMIC DNA]</scope>
    <source>
        <strain evidence="5">cv. XIE 37</strain>
        <tissue evidence="4">Leaf</tissue>
    </source>
</reference>
<feature type="domain" description="Cell division control protein 24 OB" evidence="3">
    <location>
        <begin position="36"/>
        <end position="167"/>
    </location>
</feature>
<dbReference type="AlphaFoldDB" id="A0A7J7E0J4"/>
<dbReference type="OrthoDB" id="10265890at2759"/>